<dbReference type="EMBL" id="JALIEA010000016">
    <property type="protein sequence ID" value="MCJ7859092.1"/>
    <property type="molecule type" value="Genomic_DNA"/>
</dbReference>
<dbReference type="InterPro" id="IPR040198">
    <property type="entry name" value="Fido_containing"/>
</dbReference>
<dbReference type="PROSITE" id="PS51459">
    <property type="entry name" value="FIDO"/>
    <property type="match status" value="1"/>
</dbReference>
<keyword evidence="2" id="KW-0067">ATP-binding</keyword>
<accession>A0A9X2B005</accession>
<feature type="binding site" evidence="2">
    <location>
        <begin position="231"/>
        <end position="238"/>
    </location>
    <ligand>
        <name>ATP</name>
        <dbReference type="ChEBI" id="CHEBI:30616"/>
    </ligand>
</feature>
<dbReference type="PANTHER" id="PTHR13504">
    <property type="entry name" value="FIDO DOMAIN-CONTAINING PROTEIN DDB_G0283145"/>
    <property type="match status" value="1"/>
</dbReference>
<dbReference type="PANTHER" id="PTHR13504:SF40">
    <property type="entry name" value="FIDO DOMAIN-CONTAINING PROTEIN"/>
    <property type="match status" value="1"/>
</dbReference>
<comment type="caution">
    <text evidence="4">The sequence shown here is derived from an EMBL/GenBank/DDBJ whole genome shotgun (WGS) entry which is preliminary data.</text>
</comment>
<feature type="binding site" evidence="2">
    <location>
        <position position="280"/>
    </location>
    <ligand>
        <name>ATP</name>
        <dbReference type="ChEBI" id="CHEBI:30616"/>
    </ligand>
</feature>
<dbReference type="Pfam" id="PF02661">
    <property type="entry name" value="Fic"/>
    <property type="match status" value="1"/>
</dbReference>
<feature type="domain" description="Fido" evidence="3">
    <location>
        <begin position="142"/>
        <end position="290"/>
    </location>
</feature>
<evidence type="ECO:0000313" key="4">
    <source>
        <dbReference type="EMBL" id="MCJ7859092.1"/>
    </source>
</evidence>
<protein>
    <submittedName>
        <fullName evidence="4">Fic family protein</fullName>
    </submittedName>
</protein>
<sequence>MAYRTLKSIFHQKDQASADREETARRGSPAALQWDFPIGENTMFCLITPEIATQIEQIMLRENRARELWRQLPGGVHHHYLRSMIIEEIHATNEIESIHSTRQEIAEVLDAANGLGASQRRRFREMARLYLALADGKPDIPEDLDDLRTVYDEVTAGEITSEEAPDGERFRTGPVRIFDGQKVIHQGTPTEELIDKGLQEMLRQSRDETIPFLIRVVAAHFIFENVHPFYDGNGRTGRYLLALDLTRCLSPVAWLSLSASIADNKDRYYRAFQNAEHPLNKGDVTVFVAELLSIIAEALGRLSSDLELRKTQLERIFDHINDLEGSETSPLADTPPGTLSTLSVIGQASLFGERGEVDLDTIARTADKSKQYARKRTIALVDSGFVAETSGKPLRFRLTGPGRSLLGLATA</sequence>
<dbReference type="InterPro" id="IPR036597">
    <property type="entry name" value="Fido-like_dom_sf"/>
</dbReference>
<name>A0A9X2B005_9CORY</name>
<organism evidence="4 5">
    <name type="scientific">Corynebacterium kalidii</name>
    <dbReference type="NCBI Taxonomy" id="2931982"/>
    <lineage>
        <taxon>Bacteria</taxon>
        <taxon>Bacillati</taxon>
        <taxon>Actinomycetota</taxon>
        <taxon>Actinomycetes</taxon>
        <taxon>Mycobacteriales</taxon>
        <taxon>Corynebacteriaceae</taxon>
        <taxon>Corynebacterium</taxon>
    </lineage>
</organism>
<feature type="binding site" evidence="2">
    <location>
        <begin position="268"/>
        <end position="269"/>
    </location>
    <ligand>
        <name>ATP</name>
        <dbReference type="ChEBI" id="CHEBI:30616"/>
    </ligand>
</feature>
<dbReference type="InterPro" id="IPR003812">
    <property type="entry name" value="Fido"/>
</dbReference>
<gene>
    <name evidence="4" type="ORF">MUN33_10275</name>
</gene>
<dbReference type="Proteomes" id="UP001139207">
    <property type="component" value="Unassembled WGS sequence"/>
</dbReference>
<keyword evidence="5" id="KW-1185">Reference proteome</keyword>
<evidence type="ECO:0000259" key="3">
    <source>
        <dbReference type="PROSITE" id="PS51459"/>
    </source>
</evidence>
<dbReference type="RefSeq" id="WP_244804818.1">
    <property type="nucleotide sequence ID" value="NZ_JALIEA010000016.1"/>
</dbReference>
<dbReference type="Gene3D" id="1.10.3290.10">
    <property type="entry name" value="Fido-like domain"/>
    <property type="match status" value="1"/>
</dbReference>
<keyword evidence="2" id="KW-0547">Nucleotide-binding</keyword>
<evidence type="ECO:0000256" key="1">
    <source>
        <dbReference type="PIRSR" id="PIRSR640198-1"/>
    </source>
</evidence>
<dbReference type="SUPFAM" id="SSF140931">
    <property type="entry name" value="Fic-like"/>
    <property type="match status" value="1"/>
</dbReference>
<evidence type="ECO:0000313" key="5">
    <source>
        <dbReference type="Proteomes" id="UP001139207"/>
    </source>
</evidence>
<feature type="active site" evidence="1">
    <location>
        <position position="227"/>
    </location>
</feature>
<evidence type="ECO:0000256" key="2">
    <source>
        <dbReference type="PIRSR" id="PIRSR640198-2"/>
    </source>
</evidence>
<proteinExistence type="predicted"/>
<dbReference type="GO" id="GO:0005524">
    <property type="term" value="F:ATP binding"/>
    <property type="evidence" value="ECO:0007669"/>
    <property type="project" value="UniProtKB-KW"/>
</dbReference>
<reference evidence="4" key="1">
    <citation type="submission" date="2022-04" db="EMBL/GenBank/DDBJ databases">
        <title>Corynebacterium kalidii LD5P10.</title>
        <authorList>
            <person name="Sun J.Q."/>
        </authorList>
    </citation>
    <scope>NUCLEOTIDE SEQUENCE</scope>
    <source>
        <strain evidence="4">LD5P10</strain>
    </source>
</reference>
<dbReference type="AlphaFoldDB" id="A0A9X2B005"/>